<dbReference type="InterPro" id="IPR029039">
    <property type="entry name" value="Flavoprotein-like_sf"/>
</dbReference>
<keyword evidence="3" id="KW-0560">Oxidoreductase</keyword>
<reference evidence="4" key="1">
    <citation type="journal article" date="2019" name="Int. J. Syst. Evol. Microbiol.">
        <title>The Global Catalogue of Microorganisms (GCM) 10K type strain sequencing project: providing services to taxonomists for standard genome sequencing and annotation.</title>
        <authorList>
            <consortium name="The Broad Institute Genomics Platform"/>
            <consortium name="The Broad Institute Genome Sequencing Center for Infectious Disease"/>
            <person name="Wu L."/>
            <person name="Ma J."/>
        </authorList>
    </citation>
    <scope>NUCLEOTIDE SEQUENCE [LARGE SCALE GENOMIC DNA]</scope>
    <source>
        <strain evidence="4">XZYJ18</strain>
    </source>
</reference>
<dbReference type="Proteomes" id="UP001595923">
    <property type="component" value="Unassembled WGS sequence"/>
</dbReference>
<organism evidence="3 4">
    <name type="scientific">Nocardiopsis mangrovi</name>
    <dbReference type="NCBI Taxonomy" id="1179818"/>
    <lineage>
        <taxon>Bacteria</taxon>
        <taxon>Bacillati</taxon>
        <taxon>Actinomycetota</taxon>
        <taxon>Actinomycetes</taxon>
        <taxon>Streptosporangiales</taxon>
        <taxon>Nocardiopsidaceae</taxon>
        <taxon>Nocardiopsis</taxon>
    </lineage>
</organism>
<dbReference type="PANTHER" id="PTHR30543">
    <property type="entry name" value="CHROMATE REDUCTASE"/>
    <property type="match status" value="1"/>
</dbReference>
<dbReference type="RefSeq" id="WP_378571594.1">
    <property type="nucleotide sequence ID" value="NZ_JBHSFQ010000002.1"/>
</dbReference>
<sequence>MIGGPVGAGEGSGHMAVRRLRLAVLIGAGERRFARSAGEWFAALARRRDDLEVDVVDLAQAWLPEAPLLPTGPPPLAVCELSTWLSGADAFVVVTPELNHSFPGSLKNAIDWFGAEWRTKPVAFVAYGGAGSGRHAVDQLRPVFTEVDAVAIRDAVCLDGPAATAEDPASGLSAHERQAGLVLSRLVWWAEALSAHRGHAPYPGPDRPSPADTRPAGRTP</sequence>
<comment type="caution">
    <text evidence="3">The sequence shown here is derived from an EMBL/GenBank/DDBJ whole genome shotgun (WGS) entry which is preliminary data.</text>
</comment>
<dbReference type="PANTHER" id="PTHR30543:SF21">
    <property type="entry name" value="NAD(P)H-DEPENDENT FMN REDUCTASE LOT6"/>
    <property type="match status" value="1"/>
</dbReference>
<feature type="domain" description="NADPH-dependent FMN reductase-like" evidence="2">
    <location>
        <begin position="21"/>
        <end position="157"/>
    </location>
</feature>
<dbReference type="SUPFAM" id="SSF52218">
    <property type="entry name" value="Flavoproteins"/>
    <property type="match status" value="1"/>
</dbReference>
<name>A0ABV9DQS3_9ACTN</name>
<protein>
    <submittedName>
        <fullName evidence="3">NADPH-dependent FMN reductase</fullName>
        <ecNumber evidence="3">1.-.-.-</ecNumber>
    </submittedName>
</protein>
<dbReference type="EMBL" id="JBHSFQ010000002">
    <property type="protein sequence ID" value="MFC4560992.1"/>
    <property type="molecule type" value="Genomic_DNA"/>
</dbReference>
<evidence type="ECO:0000256" key="1">
    <source>
        <dbReference type="SAM" id="MobiDB-lite"/>
    </source>
</evidence>
<dbReference type="InterPro" id="IPR005025">
    <property type="entry name" value="FMN_Rdtase-like_dom"/>
</dbReference>
<evidence type="ECO:0000313" key="3">
    <source>
        <dbReference type="EMBL" id="MFC4560992.1"/>
    </source>
</evidence>
<accession>A0ABV9DQS3</accession>
<proteinExistence type="predicted"/>
<gene>
    <name evidence="3" type="ORF">ACFO4E_03875</name>
</gene>
<feature type="region of interest" description="Disordered" evidence="1">
    <location>
        <begin position="198"/>
        <end position="220"/>
    </location>
</feature>
<keyword evidence="4" id="KW-1185">Reference proteome</keyword>
<dbReference type="Pfam" id="PF03358">
    <property type="entry name" value="FMN_red"/>
    <property type="match status" value="1"/>
</dbReference>
<dbReference type="InterPro" id="IPR050712">
    <property type="entry name" value="NAD(P)H-dep_reductase"/>
</dbReference>
<dbReference type="GO" id="GO:0016491">
    <property type="term" value="F:oxidoreductase activity"/>
    <property type="evidence" value="ECO:0007669"/>
    <property type="project" value="UniProtKB-KW"/>
</dbReference>
<dbReference type="EC" id="1.-.-.-" evidence="3"/>
<dbReference type="Gene3D" id="3.40.50.360">
    <property type="match status" value="1"/>
</dbReference>
<evidence type="ECO:0000259" key="2">
    <source>
        <dbReference type="Pfam" id="PF03358"/>
    </source>
</evidence>
<evidence type="ECO:0000313" key="4">
    <source>
        <dbReference type="Proteomes" id="UP001595923"/>
    </source>
</evidence>